<keyword evidence="2" id="KW-1185">Reference proteome</keyword>
<comment type="caution">
    <text evidence="1">The sequence shown here is derived from an EMBL/GenBank/DDBJ whole genome shotgun (WGS) entry which is preliminary data.</text>
</comment>
<reference evidence="1 2" key="1">
    <citation type="submission" date="2018-01" db="EMBL/GenBank/DDBJ databases">
        <title>Whole genome analyses suggest that Burkholderia sensu lato contains two further novel genera in the rhizoxinica-symbiotica group Mycetohabitans gen. nov., and Trinickia gen. nov.: implications for the evolution of diazotrophy and nodulation in the Burkholderiaceae.</title>
        <authorList>
            <person name="Estrada-de los Santos P."/>
            <person name="Palmer M."/>
            <person name="Chavez-Ramirez B."/>
            <person name="Beukes C."/>
            <person name="Steenkamp E.T."/>
            <person name="Hirsch A.M."/>
            <person name="Manyaka P."/>
            <person name="Maluk M."/>
            <person name="Lafos M."/>
            <person name="Crook M."/>
            <person name="Gross E."/>
            <person name="Simon M.F."/>
            <person name="Bueno dos Reis Junior F."/>
            <person name="Poole P.S."/>
            <person name="Venter S.N."/>
            <person name="James E.K."/>
        </authorList>
    </citation>
    <scope>NUCLEOTIDE SEQUENCE [LARGE SCALE GENOMIC DNA]</scope>
    <source>
        <strain evidence="1 2">WSM 3937</strain>
    </source>
</reference>
<name>A0ABX4UVF2_9BURK</name>
<sequence length="108" mass="11729">MLIVTPQTSFESICLKWTCFQELQQAAAGGGSYATGGRAAQPDIAAAAIALKSVTDTSIRAIVELYKESRQSQLRHNQLRTLIEQYGAATFAVHALKNWVATAYLLLT</sequence>
<protein>
    <submittedName>
        <fullName evidence="1">Uncharacterized protein</fullName>
    </submittedName>
</protein>
<proteinExistence type="predicted"/>
<accession>A0ABX4UVF2</accession>
<gene>
    <name evidence="1" type="ORF">C0Z16_34585</name>
</gene>
<evidence type="ECO:0000313" key="2">
    <source>
        <dbReference type="Proteomes" id="UP000235659"/>
    </source>
</evidence>
<organism evidence="1 2">
    <name type="scientific">Paraburkholderia rhynchosiae</name>
    <dbReference type="NCBI Taxonomy" id="487049"/>
    <lineage>
        <taxon>Bacteria</taxon>
        <taxon>Pseudomonadati</taxon>
        <taxon>Pseudomonadota</taxon>
        <taxon>Betaproteobacteria</taxon>
        <taxon>Burkholderiales</taxon>
        <taxon>Burkholderiaceae</taxon>
        <taxon>Paraburkholderia</taxon>
    </lineage>
</organism>
<evidence type="ECO:0000313" key="1">
    <source>
        <dbReference type="EMBL" id="PMS20520.1"/>
    </source>
</evidence>
<dbReference type="Proteomes" id="UP000235659">
    <property type="component" value="Unassembled WGS sequence"/>
</dbReference>
<dbReference type="EMBL" id="PNXY01000053">
    <property type="protein sequence ID" value="PMS20520.1"/>
    <property type="molecule type" value="Genomic_DNA"/>
</dbReference>